<dbReference type="GO" id="GO:0016829">
    <property type="term" value="F:lyase activity"/>
    <property type="evidence" value="ECO:0007669"/>
    <property type="project" value="UniProtKB-KW"/>
</dbReference>
<keyword evidence="2" id="KW-0456">Lyase</keyword>
<dbReference type="OrthoDB" id="9788468at2"/>
<dbReference type="EMBL" id="JWIR02000062">
    <property type="protein sequence ID" value="KKB36318.1"/>
    <property type="molecule type" value="Genomic_DNA"/>
</dbReference>
<dbReference type="Pfam" id="PF13669">
    <property type="entry name" value="Glyoxalase_4"/>
    <property type="match status" value="1"/>
</dbReference>
<evidence type="ECO:0000313" key="2">
    <source>
        <dbReference type="EMBL" id="KKB36318.1"/>
    </source>
</evidence>
<dbReference type="PROSITE" id="PS51819">
    <property type="entry name" value="VOC"/>
    <property type="match status" value="1"/>
</dbReference>
<dbReference type="InterPro" id="IPR037523">
    <property type="entry name" value="VOC_core"/>
</dbReference>
<proteinExistence type="predicted"/>
<dbReference type="Proteomes" id="UP000031563">
    <property type="component" value="Unassembled WGS sequence"/>
</dbReference>
<organism evidence="2 3">
    <name type="scientific">Bacillus thermotolerans</name>
    <name type="common">Quasibacillus thermotolerans</name>
    <dbReference type="NCBI Taxonomy" id="1221996"/>
    <lineage>
        <taxon>Bacteria</taxon>
        <taxon>Bacillati</taxon>
        <taxon>Bacillota</taxon>
        <taxon>Bacilli</taxon>
        <taxon>Bacillales</taxon>
        <taxon>Bacillaceae</taxon>
        <taxon>Bacillus</taxon>
    </lineage>
</organism>
<dbReference type="AlphaFoldDB" id="A0A0F5HSS8"/>
<dbReference type="RefSeq" id="WP_039237085.1">
    <property type="nucleotide sequence ID" value="NZ_JWIR02000062.1"/>
</dbReference>
<dbReference type="STRING" id="1221996.QY95_03182"/>
<dbReference type="SUPFAM" id="SSF54593">
    <property type="entry name" value="Glyoxalase/Bleomycin resistance protein/Dihydroxybiphenyl dioxygenase"/>
    <property type="match status" value="1"/>
</dbReference>
<protein>
    <submittedName>
        <fullName evidence="2">Lactoylglutathione lyase</fullName>
    </submittedName>
</protein>
<dbReference type="InterPro" id="IPR029068">
    <property type="entry name" value="Glyas_Bleomycin-R_OHBP_Dase"/>
</dbReference>
<feature type="domain" description="VOC" evidence="1">
    <location>
        <begin position="7"/>
        <end position="144"/>
    </location>
</feature>
<dbReference type="Gene3D" id="3.10.180.10">
    <property type="entry name" value="2,3-Dihydroxybiphenyl 1,2-Dioxygenase, domain 1"/>
    <property type="match status" value="1"/>
</dbReference>
<comment type="caution">
    <text evidence="2">The sequence shown here is derived from an EMBL/GenBank/DDBJ whole genome shotgun (WGS) entry which is preliminary data.</text>
</comment>
<accession>A0A0F5HNX2</accession>
<name>A0A0F5HSS8_BACTR</name>
<gene>
    <name evidence="2" type="ORF">QY95_03182</name>
</gene>
<accession>A0A0F5HSS8</accession>
<evidence type="ECO:0000313" key="3">
    <source>
        <dbReference type="Proteomes" id="UP000031563"/>
    </source>
</evidence>
<reference evidence="2" key="1">
    <citation type="submission" date="2015-02" db="EMBL/GenBank/DDBJ databases">
        <title>Genome Assembly of Bacillaceae bacterium MTCC 8252.</title>
        <authorList>
            <person name="Verma A."/>
            <person name="Khatri I."/>
            <person name="Mual P."/>
            <person name="Subramanian S."/>
            <person name="Krishnamurthi S."/>
        </authorList>
    </citation>
    <scope>NUCLEOTIDE SEQUENCE [LARGE SCALE GENOMIC DNA]</scope>
    <source>
        <strain evidence="2">MTCC 8252</strain>
    </source>
</reference>
<evidence type="ECO:0000259" key="1">
    <source>
        <dbReference type="PROSITE" id="PS51819"/>
    </source>
</evidence>
<keyword evidence="3" id="KW-1185">Reference proteome</keyword>
<sequence>MEPLFTEVLQVGVVVKDLDQTMKTYADKYGIGPWNVYEFNKDTVADMSIGGKRMDYAMRLALADIGGVQWELIEPLDDRNDYARFLKEHGEGIHHVALDTDSYESAVEFCEKNGISPMQYGYWGRNFRYDYRDTQDDLKCIVELYGPDPGFEWPEPLAVYSKEKVW</sequence>